<dbReference type="GeneID" id="84800122"/>
<keyword evidence="3" id="KW-1185">Reference proteome</keyword>
<accession>E0E1Q0</accession>
<evidence type="ECO:0000313" key="2">
    <source>
        <dbReference type="EMBL" id="EFM65161.1"/>
    </source>
</evidence>
<keyword evidence="1" id="KW-0677">Repeat</keyword>
<sequence length="211" mass="24635">MEKGYDSKIFAKKRKQKYPRNKFFSYSGVSRDDKNFSYKDFRNSDSIHSSFKRCKFFGTLFKKSKLKYCSFGGAIFTGITFTNCNFRGSRFLGAVFDNCFFEHCIFQKCNFKNAQFINTYVKSSSFKEASGLKLDLIKYDISELNIVDDKVLEDLRSKYINTNVENVINKIDISRLLTVFERDRLENTLDALKENDKIDTVVFSHVLAKIK</sequence>
<dbReference type="PANTHER" id="PTHR47485:SF1">
    <property type="entry name" value="THYLAKOID LUMENAL 17.4 KDA PROTEIN, CHLOROPLASTIC"/>
    <property type="match status" value="1"/>
</dbReference>
<gene>
    <name evidence="2" type="ORF">HMPREF0634_0187</name>
</gene>
<reference evidence="2 3" key="1">
    <citation type="submission" date="2010-08" db="EMBL/GenBank/DDBJ databases">
        <authorList>
            <person name="Harkins D.M."/>
            <person name="Madupu R."/>
            <person name="Durkin A.S."/>
            <person name="Torralba M."/>
            <person name="Methe B."/>
            <person name="Sutton G.G."/>
            <person name="Nelson K.E."/>
        </authorList>
    </citation>
    <scope>NUCLEOTIDE SEQUENCE [LARGE SCALE GENOMIC DNA]</scope>
    <source>
        <strain evidence="2 3">DSM 17678</strain>
    </source>
</reference>
<dbReference type="EMBL" id="ADGQ01000019">
    <property type="protein sequence ID" value="EFM65161.1"/>
    <property type="molecule type" value="Genomic_DNA"/>
</dbReference>
<dbReference type="RefSeq" id="WP_007788495.1">
    <property type="nucleotide sequence ID" value="NZ_ADGQ01000019.1"/>
</dbReference>
<protein>
    <submittedName>
        <fullName evidence="2">Pentapeptide repeat protein</fullName>
    </submittedName>
</protein>
<dbReference type="Gene3D" id="2.160.20.80">
    <property type="entry name" value="E3 ubiquitin-protein ligase SopA"/>
    <property type="match status" value="2"/>
</dbReference>
<dbReference type="PANTHER" id="PTHR47485">
    <property type="entry name" value="THYLAKOID LUMENAL 17.4 KDA PROTEIN, CHLOROPLASTIC"/>
    <property type="match status" value="1"/>
</dbReference>
<dbReference type="AlphaFoldDB" id="E0E1Q0"/>
<evidence type="ECO:0000313" key="3">
    <source>
        <dbReference type="Proteomes" id="UP000003244"/>
    </source>
</evidence>
<organism evidence="2 3">
    <name type="scientific">Peptostreptococcus stomatis DSM 17678</name>
    <dbReference type="NCBI Taxonomy" id="596315"/>
    <lineage>
        <taxon>Bacteria</taxon>
        <taxon>Bacillati</taxon>
        <taxon>Bacillota</taxon>
        <taxon>Clostridia</taxon>
        <taxon>Peptostreptococcales</taxon>
        <taxon>Peptostreptococcaceae</taxon>
        <taxon>Peptostreptococcus</taxon>
    </lineage>
</organism>
<dbReference type="Pfam" id="PF13576">
    <property type="entry name" value="Pentapeptide_3"/>
    <property type="match status" value="1"/>
</dbReference>
<dbReference type="STRING" id="596315.HMPREF0634_0187"/>
<evidence type="ECO:0000256" key="1">
    <source>
        <dbReference type="ARBA" id="ARBA00022737"/>
    </source>
</evidence>
<proteinExistence type="predicted"/>
<dbReference type="InterPro" id="IPR001646">
    <property type="entry name" value="5peptide_repeat"/>
</dbReference>
<dbReference type="Proteomes" id="UP000003244">
    <property type="component" value="Unassembled WGS sequence"/>
</dbReference>
<dbReference type="SUPFAM" id="SSF141571">
    <property type="entry name" value="Pentapeptide repeat-like"/>
    <property type="match status" value="1"/>
</dbReference>
<name>E0E1Q0_9FIRM</name>
<comment type="caution">
    <text evidence="2">The sequence shown here is derived from an EMBL/GenBank/DDBJ whole genome shotgun (WGS) entry which is preliminary data.</text>
</comment>